<sequence>MQQSNSILKRKHKPVLRKIKIKTLKAFDENRIPTTTRKEVNVPVSSPEQLEDIQQKILEEVSKIPGAFVGLKKKDGPVVLMQAGTSNDTGKHFAFPEINPVLIYFNLALKKIELSQVTKKSFEECPTSDFIRKYHIFVDYFEAASSGVVHLLGAVEAFYNQLLPEDFTVVIDGNEKRKNKLEYISLDIKIQTVLPQVTGKDFPAANPDAWKLILELKTLRNRLTHLKKVKAENLTDYQKLSNDLYNTDFSKYIPAIQNFFDFYEPGLIEEDNET</sequence>
<evidence type="ECO:0000313" key="1">
    <source>
        <dbReference type="EMBL" id="OQP43438.1"/>
    </source>
</evidence>
<comment type="caution">
    <text evidence="1">The sequence shown here is derived from an EMBL/GenBank/DDBJ whole genome shotgun (WGS) entry which is preliminary data.</text>
</comment>
<name>A0A1V9EBD5_9BACT</name>
<proteinExistence type="predicted"/>
<organism evidence="1 2">
    <name type="scientific">Niastella yeongjuensis</name>
    <dbReference type="NCBI Taxonomy" id="354355"/>
    <lineage>
        <taxon>Bacteria</taxon>
        <taxon>Pseudomonadati</taxon>
        <taxon>Bacteroidota</taxon>
        <taxon>Chitinophagia</taxon>
        <taxon>Chitinophagales</taxon>
        <taxon>Chitinophagaceae</taxon>
        <taxon>Niastella</taxon>
    </lineage>
</organism>
<reference evidence="2" key="1">
    <citation type="submission" date="2016-04" db="EMBL/GenBank/DDBJ databases">
        <authorList>
            <person name="Chen L."/>
            <person name="Zhuang W."/>
            <person name="Wang G."/>
        </authorList>
    </citation>
    <scope>NUCLEOTIDE SEQUENCE [LARGE SCALE GENOMIC DNA]</scope>
    <source>
        <strain evidence="2">17621</strain>
    </source>
</reference>
<accession>A0A1V9EBD5</accession>
<keyword evidence="2" id="KW-1185">Reference proteome</keyword>
<evidence type="ECO:0000313" key="2">
    <source>
        <dbReference type="Proteomes" id="UP000192610"/>
    </source>
</evidence>
<dbReference type="Proteomes" id="UP000192610">
    <property type="component" value="Unassembled WGS sequence"/>
</dbReference>
<dbReference type="EMBL" id="LVXG01000046">
    <property type="protein sequence ID" value="OQP43438.1"/>
    <property type="molecule type" value="Genomic_DNA"/>
</dbReference>
<dbReference type="AlphaFoldDB" id="A0A1V9EBD5"/>
<gene>
    <name evidence="1" type="ORF">A4H97_33950</name>
</gene>
<dbReference type="STRING" id="354355.SAMN05660816_03419"/>
<protein>
    <submittedName>
        <fullName evidence="1">Uncharacterized protein</fullName>
    </submittedName>
</protein>